<evidence type="ECO:0000256" key="2">
    <source>
        <dbReference type="ARBA" id="ARBA00010231"/>
    </source>
</evidence>
<organism evidence="12 13">
    <name type="scientific">Sediminispirochaeta smaragdinae (strain DSM 11293 / JCM 15392 / SEBR 4228)</name>
    <name type="common">Spirochaeta smaragdinae</name>
    <dbReference type="NCBI Taxonomy" id="573413"/>
    <lineage>
        <taxon>Bacteria</taxon>
        <taxon>Pseudomonadati</taxon>
        <taxon>Spirochaetota</taxon>
        <taxon>Spirochaetia</taxon>
        <taxon>Spirochaetales</taxon>
        <taxon>Spirochaetaceae</taxon>
        <taxon>Sediminispirochaeta</taxon>
    </lineage>
</organism>
<dbReference type="Pfam" id="PF02878">
    <property type="entry name" value="PGM_PMM_I"/>
    <property type="match status" value="1"/>
</dbReference>
<evidence type="ECO:0000259" key="11">
    <source>
        <dbReference type="Pfam" id="PF02880"/>
    </source>
</evidence>
<protein>
    <submittedName>
        <fullName evidence="12">Phosphoglucomutase/phosphomannomutase alpha/beta/alpha domain I</fullName>
    </submittedName>
</protein>
<dbReference type="STRING" id="573413.Spirs_1788"/>
<feature type="domain" description="Alpha-D-phosphohexomutase alpha/beta/alpha" evidence="11">
    <location>
        <begin position="260"/>
        <end position="366"/>
    </location>
</feature>
<feature type="domain" description="Alpha-D-phosphohexomutase alpha/beta/alpha" evidence="10">
    <location>
        <begin position="157"/>
        <end position="255"/>
    </location>
</feature>
<dbReference type="InterPro" id="IPR036900">
    <property type="entry name" value="A-D-PHexomutase_C_sf"/>
</dbReference>
<comment type="cofactor">
    <cofactor evidence="1">
        <name>Mg(2+)</name>
        <dbReference type="ChEBI" id="CHEBI:18420"/>
    </cofactor>
</comment>
<dbReference type="KEGG" id="ssm:Spirs_1788"/>
<dbReference type="InterPro" id="IPR005845">
    <property type="entry name" value="A-D-PHexomutase_a/b/a-II"/>
</dbReference>
<dbReference type="InterPro" id="IPR005843">
    <property type="entry name" value="A-D-PHexomutase_C"/>
</dbReference>
<evidence type="ECO:0000256" key="5">
    <source>
        <dbReference type="ARBA" id="ARBA00022842"/>
    </source>
</evidence>
<comment type="similarity">
    <text evidence="2 7">Belongs to the phosphohexose mutase family.</text>
</comment>
<evidence type="ECO:0000256" key="4">
    <source>
        <dbReference type="ARBA" id="ARBA00022723"/>
    </source>
</evidence>
<proteinExistence type="inferred from homology"/>
<keyword evidence="5 7" id="KW-0460">Magnesium</keyword>
<evidence type="ECO:0000256" key="1">
    <source>
        <dbReference type="ARBA" id="ARBA00001946"/>
    </source>
</evidence>
<dbReference type="CDD" id="cd03089">
    <property type="entry name" value="PMM_PGM"/>
    <property type="match status" value="1"/>
</dbReference>
<evidence type="ECO:0000259" key="8">
    <source>
        <dbReference type="Pfam" id="PF00408"/>
    </source>
</evidence>
<dbReference type="OrthoDB" id="9806956at2"/>
<dbReference type="GO" id="GO:0005975">
    <property type="term" value="P:carbohydrate metabolic process"/>
    <property type="evidence" value="ECO:0007669"/>
    <property type="project" value="InterPro"/>
</dbReference>
<dbReference type="InterPro" id="IPR016066">
    <property type="entry name" value="A-D-PHexomutase_CS"/>
</dbReference>
<dbReference type="InterPro" id="IPR005846">
    <property type="entry name" value="A-D-PHexomutase_a/b/a-III"/>
</dbReference>
<keyword evidence="4 7" id="KW-0479">Metal-binding</keyword>
<dbReference type="Proteomes" id="UP000002318">
    <property type="component" value="Chromosome"/>
</dbReference>
<dbReference type="PROSITE" id="PS00710">
    <property type="entry name" value="PGM_PMM"/>
    <property type="match status" value="1"/>
</dbReference>
<accession>E1R194</accession>
<dbReference type="EMBL" id="CP002116">
    <property type="protein sequence ID" value="ADK80914.1"/>
    <property type="molecule type" value="Genomic_DNA"/>
</dbReference>
<feature type="domain" description="Alpha-D-phosphohexomutase alpha/beta/alpha" evidence="9">
    <location>
        <begin position="12"/>
        <end position="140"/>
    </location>
</feature>
<evidence type="ECO:0000259" key="10">
    <source>
        <dbReference type="Pfam" id="PF02879"/>
    </source>
</evidence>
<evidence type="ECO:0000313" key="12">
    <source>
        <dbReference type="EMBL" id="ADK80914.1"/>
    </source>
</evidence>
<dbReference type="GO" id="GO:0000287">
    <property type="term" value="F:magnesium ion binding"/>
    <property type="evidence" value="ECO:0007669"/>
    <property type="project" value="InterPro"/>
</dbReference>
<dbReference type="RefSeq" id="WP_013254378.1">
    <property type="nucleotide sequence ID" value="NC_014364.1"/>
</dbReference>
<evidence type="ECO:0000256" key="7">
    <source>
        <dbReference type="RuleBase" id="RU004326"/>
    </source>
</evidence>
<dbReference type="GO" id="GO:0016868">
    <property type="term" value="F:intramolecular phosphotransferase activity"/>
    <property type="evidence" value="ECO:0007669"/>
    <property type="project" value="InterPro"/>
</dbReference>
<dbReference type="SUPFAM" id="SSF55957">
    <property type="entry name" value="Phosphoglucomutase, C-terminal domain"/>
    <property type="match status" value="1"/>
</dbReference>
<sequence>MQASHHLSEEILKACDIRGIVGDDLNEKDAFFIGKAFGTALLRMGKKRCLVGFDGRFSSPSLSRRLVEGLISCGISVTKIGLVPTPELYFAMHHWNMDAGVVVTASHNPAEYNGFKFLTSEGPFHEKAIQEFRRLCENGDFEEGEGNERFRSIDDDYIMYLLGHLELPEARTLSVVWDPGNGSAGKILPSIVKGLPGSHRIICGEVDGSFPHHHPDPSLKENMNMLAGAVQEEHADLGIAFDGDGDRIGVVDGEGYIFMGDQLLTIFARDYLASHPGATVMSEVKASRFFFDDVASHGGVPLMWKVGHTNQKEKMKREGIGLAGETSGHIFFEENKGYDDGLFAAIKLINILSHSSRSITEMRKAFPRFYDSGEIRITLSRKERERVVKEISQRLKAKGLPFTDIDGIRAHCGDGFWMLRGSNTQPHITIRCEAASPAGLDACMAIMRKELALSGITESMLEAKG</sequence>
<dbReference type="Pfam" id="PF00408">
    <property type="entry name" value="PGM_PMM_IV"/>
    <property type="match status" value="1"/>
</dbReference>
<evidence type="ECO:0000256" key="3">
    <source>
        <dbReference type="ARBA" id="ARBA00022553"/>
    </source>
</evidence>
<dbReference type="SUPFAM" id="SSF53738">
    <property type="entry name" value="Phosphoglucomutase, first 3 domains"/>
    <property type="match status" value="3"/>
</dbReference>
<dbReference type="Pfam" id="PF02880">
    <property type="entry name" value="PGM_PMM_III"/>
    <property type="match status" value="1"/>
</dbReference>
<gene>
    <name evidence="12" type="ordered locus">Spirs_1788</name>
</gene>
<dbReference type="Pfam" id="PF02879">
    <property type="entry name" value="PGM_PMM_II"/>
    <property type="match status" value="1"/>
</dbReference>
<dbReference type="Gene3D" id="3.40.120.10">
    <property type="entry name" value="Alpha-D-Glucose-1,6-Bisphosphate, subunit A, domain 3"/>
    <property type="match status" value="3"/>
</dbReference>
<dbReference type="PRINTS" id="PR00509">
    <property type="entry name" value="PGMPMM"/>
</dbReference>
<dbReference type="eggNOG" id="COG1109">
    <property type="taxonomic scope" value="Bacteria"/>
</dbReference>
<name>E1R194_SEDSS</name>
<keyword evidence="3" id="KW-0597">Phosphoprotein</keyword>
<evidence type="ECO:0000259" key="9">
    <source>
        <dbReference type="Pfam" id="PF02878"/>
    </source>
</evidence>
<dbReference type="Gene3D" id="3.30.310.50">
    <property type="entry name" value="Alpha-D-phosphohexomutase, C-terminal domain"/>
    <property type="match status" value="1"/>
</dbReference>
<dbReference type="AlphaFoldDB" id="E1R194"/>
<feature type="domain" description="Alpha-D-phosphohexomutase C-terminal" evidence="8">
    <location>
        <begin position="374"/>
        <end position="448"/>
    </location>
</feature>
<evidence type="ECO:0000313" key="13">
    <source>
        <dbReference type="Proteomes" id="UP000002318"/>
    </source>
</evidence>
<dbReference type="PANTHER" id="PTHR43771:SF2">
    <property type="entry name" value="PHOSPHOMANNOMUTASE_PHOSPHOGLUCOMUTASE"/>
    <property type="match status" value="1"/>
</dbReference>
<dbReference type="InterPro" id="IPR005841">
    <property type="entry name" value="Alpha-D-phosphohexomutase_SF"/>
</dbReference>
<dbReference type="PANTHER" id="PTHR43771">
    <property type="entry name" value="PHOSPHOMANNOMUTASE"/>
    <property type="match status" value="1"/>
</dbReference>
<dbReference type="InterPro" id="IPR016055">
    <property type="entry name" value="A-D-PHexomutase_a/b/a-I/II/III"/>
</dbReference>
<reference evidence="12 13" key="1">
    <citation type="journal article" date="2010" name="Stand. Genomic Sci.">
        <title>Complete genome sequence of Spirochaeta smaragdinae type strain (SEBR 4228).</title>
        <authorList>
            <person name="Mavromatis K."/>
            <person name="Yasawong M."/>
            <person name="Chertkov O."/>
            <person name="Lapidus A."/>
            <person name="Lucas S."/>
            <person name="Nolan M."/>
            <person name="Del Rio T.G."/>
            <person name="Tice H."/>
            <person name="Cheng J.F."/>
            <person name="Pitluck S."/>
            <person name="Liolios K."/>
            <person name="Ivanova N."/>
            <person name="Tapia R."/>
            <person name="Han C."/>
            <person name="Bruce D."/>
            <person name="Goodwin L."/>
            <person name="Pati A."/>
            <person name="Chen A."/>
            <person name="Palaniappan K."/>
            <person name="Land M."/>
            <person name="Hauser L."/>
            <person name="Chang Y.J."/>
            <person name="Jeffries C.D."/>
            <person name="Detter J.C."/>
            <person name="Rohde M."/>
            <person name="Brambilla E."/>
            <person name="Spring S."/>
            <person name="Goker M."/>
            <person name="Sikorski J."/>
            <person name="Woyke T."/>
            <person name="Bristow J."/>
            <person name="Eisen J.A."/>
            <person name="Markowitz V."/>
            <person name="Hugenholtz P."/>
            <person name="Klenk H.P."/>
            <person name="Kyrpides N.C."/>
        </authorList>
    </citation>
    <scope>NUCLEOTIDE SEQUENCE [LARGE SCALE GENOMIC DNA]</scope>
    <source>
        <strain evidence="13">DSM 11293 / JCM 15392 / SEBR 4228</strain>
    </source>
</reference>
<evidence type="ECO:0000256" key="6">
    <source>
        <dbReference type="ARBA" id="ARBA00023235"/>
    </source>
</evidence>
<keyword evidence="6" id="KW-0413">Isomerase</keyword>
<dbReference type="InterPro" id="IPR005844">
    <property type="entry name" value="A-D-PHexomutase_a/b/a-I"/>
</dbReference>
<dbReference type="HOGENOM" id="CLU_016950_9_1_12"/>
<keyword evidence="13" id="KW-1185">Reference proteome</keyword>